<name>A0A151R2B1_CAJCA</name>
<reference evidence="1" key="1">
    <citation type="journal article" date="2012" name="Nat. Biotechnol.">
        <title>Draft genome sequence of pigeonpea (Cajanus cajan), an orphan legume crop of resource-poor farmers.</title>
        <authorList>
            <person name="Varshney R.K."/>
            <person name="Chen W."/>
            <person name="Li Y."/>
            <person name="Bharti A.K."/>
            <person name="Saxena R.K."/>
            <person name="Schlueter J.A."/>
            <person name="Donoghue M.T."/>
            <person name="Azam S."/>
            <person name="Fan G."/>
            <person name="Whaley A.M."/>
            <person name="Farmer A.D."/>
            <person name="Sheridan J."/>
            <person name="Iwata A."/>
            <person name="Tuteja R."/>
            <person name="Penmetsa R.V."/>
            <person name="Wu W."/>
            <person name="Upadhyaya H.D."/>
            <person name="Yang S.P."/>
            <person name="Shah T."/>
            <person name="Saxena K.B."/>
            <person name="Michael T."/>
            <person name="McCombie W.R."/>
            <person name="Yang B."/>
            <person name="Zhang G."/>
            <person name="Yang H."/>
            <person name="Wang J."/>
            <person name="Spillane C."/>
            <person name="Cook D.R."/>
            <person name="May G.D."/>
            <person name="Xu X."/>
            <person name="Jackson S.A."/>
        </authorList>
    </citation>
    <scope>NUCLEOTIDE SEQUENCE [LARGE SCALE GENOMIC DNA]</scope>
</reference>
<keyword evidence="2" id="KW-1185">Reference proteome</keyword>
<protein>
    <submittedName>
        <fullName evidence="1">Uncharacterized protein</fullName>
    </submittedName>
</protein>
<evidence type="ECO:0000313" key="1">
    <source>
        <dbReference type="EMBL" id="KYP36731.1"/>
    </source>
</evidence>
<dbReference type="EMBL" id="KQ484176">
    <property type="protein sequence ID" value="KYP36731.1"/>
    <property type="molecule type" value="Genomic_DNA"/>
</dbReference>
<feature type="non-terminal residue" evidence="1">
    <location>
        <position position="1"/>
    </location>
</feature>
<evidence type="ECO:0000313" key="2">
    <source>
        <dbReference type="Proteomes" id="UP000075243"/>
    </source>
</evidence>
<sequence length="216" mass="25033">SPVSQWRRAPTARRLERLAARCRVGWIMIQLRERCWWRWLSHWLSSFCVKTRAVGTTSLGSRRSTQRGEQRNHPFRVSVRRVRERTLLPLYKMSTADKSSSGGTGAGSGMGLGVCWRAGKASEKRERWPAGKAATRAAAKGSVREGQLAAQMFRQRWCSVQRRRRWAVAEAAEARAGPSSRVRMWDWMMSEWTVVMSDIMKMKMKRKERKKVCFDR</sequence>
<gene>
    <name evidence="1" type="ORF">KK1_042139</name>
</gene>
<dbReference type="Gramene" id="C.cajan_41047.t">
    <property type="protein sequence ID" value="C.cajan_41047.t.cds1"/>
    <property type="gene ID" value="C.cajan_41047"/>
</dbReference>
<accession>A0A151R2B1</accession>
<proteinExistence type="predicted"/>
<dbReference type="AlphaFoldDB" id="A0A151R2B1"/>
<organism evidence="1 2">
    <name type="scientific">Cajanus cajan</name>
    <name type="common">Pigeon pea</name>
    <name type="synonym">Cajanus indicus</name>
    <dbReference type="NCBI Taxonomy" id="3821"/>
    <lineage>
        <taxon>Eukaryota</taxon>
        <taxon>Viridiplantae</taxon>
        <taxon>Streptophyta</taxon>
        <taxon>Embryophyta</taxon>
        <taxon>Tracheophyta</taxon>
        <taxon>Spermatophyta</taxon>
        <taxon>Magnoliopsida</taxon>
        <taxon>eudicotyledons</taxon>
        <taxon>Gunneridae</taxon>
        <taxon>Pentapetalae</taxon>
        <taxon>rosids</taxon>
        <taxon>fabids</taxon>
        <taxon>Fabales</taxon>
        <taxon>Fabaceae</taxon>
        <taxon>Papilionoideae</taxon>
        <taxon>50 kb inversion clade</taxon>
        <taxon>NPAAA clade</taxon>
        <taxon>indigoferoid/millettioid clade</taxon>
        <taxon>Phaseoleae</taxon>
        <taxon>Cajanus</taxon>
    </lineage>
</organism>
<dbReference type="Proteomes" id="UP000075243">
    <property type="component" value="Unassembled WGS sequence"/>
</dbReference>